<keyword evidence="2" id="KW-1185">Reference proteome</keyword>
<reference evidence="1" key="2">
    <citation type="journal article" date="2022" name="New Phytol.">
        <title>Evolutionary transition to the ectomycorrhizal habit in the genomes of a hyperdiverse lineage of mushroom-forming fungi.</title>
        <authorList>
            <person name="Looney B."/>
            <person name="Miyauchi S."/>
            <person name="Morin E."/>
            <person name="Drula E."/>
            <person name="Courty P.E."/>
            <person name="Kohler A."/>
            <person name="Kuo A."/>
            <person name="LaButti K."/>
            <person name="Pangilinan J."/>
            <person name="Lipzen A."/>
            <person name="Riley R."/>
            <person name="Andreopoulos W."/>
            <person name="He G."/>
            <person name="Johnson J."/>
            <person name="Nolan M."/>
            <person name="Tritt A."/>
            <person name="Barry K.W."/>
            <person name="Grigoriev I.V."/>
            <person name="Nagy L.G."/>
            <person name="Hibbett D."/>
            <person name="Henrissat B."/>
            <person name="Matheny P.B."/>
            <person name="Labbe J."/>
            <person name="Martin F.M."/>
        </authorList>
    </citation>
    <scope>NUCLEOTIDE SEQUENCE</scope>
    <source>
        <strain evidence="1">EC-137</strain>
    </source>
</reference>
<proteinExistence type="predicted"/>
<dbReference type="EMBL" id="MU273524">
    <property type="protein sequence ID" value="KAI0033268.1"/>
    <property type="molecule type" value="Genomic_DNA"/>
</dbReference>
<evidence type="ECO:0000313" key="1">
    <source>
        <dbReference type="EMBL" id="KAI0033268.1"/>
    </source>
</evidence>
<organism evidence="1 2">
    <name type="scientific">Vararia minispora EC-137</name>
    <dbReference type="NCBI Taxonomy" id="1314806"/>
    <lineage>
        <taxon>Eukaryota</taxon>
        <taxon>Fungi</taxon>
        <taxon>Dikarya</taxon>
        <taxon>Basidiomycota</taxon>
        <taxon>Agaricomycotina</taxon>
        <taxon>Agaricomycetes</taxon>
        <taxon>Russulales</taxon>
        <taxon>Lachnocladiaceae</taxon>
        <taxon>Vararia</taxon>
    </lineage>
</organism>
<dbReference type="Proteomes" id="UP000814128">
    <property type="component" value="Unassembled WGS sequence"/>
</dbReference>
<protein>
    <submittedName>
        <fullName evidence="1">Uncharacterized protein</fullName>
    </submittedName>
</protein>
<evidence type="ECO:0000313" key="2">
    <source>
        <dbReference type="Proteomes" id="UP000814128"/>
    </source>
</evidence>
<sequence length="746" mass="80490">MAHNREWDRGKDHWQNDTDGTSGAWYPGPDGGGRRGREEDYGSGGDLKRRKFDDGGYDSTQGWDNNTYNASYYGQQAQAQAQATSATYGGGPSAAAAPYYVNKKRMIPSEPSCHVIFLGLDTDFTEADLHAYLTQHGCLSKGFGFAQFSTLESARQFVDPSFPFIQVPPPASHGASASAQFWKALETGAPHTGRRVKIDYSQSANPNDKKRPGQGNDGTRDIGNSPAAVLLFRGLDPLSGPQAILQAMKTSSGLHKEGAKGMKRIILIKDKTTLASWGFAFVEFIDTQVPSLLSHPLTMLDASSYLPIKSASAVLAATMSPQIHPNGFRISDKPVAASFAHPYSFQPIENQMMRDEACMQSSMALGGVEGVWVRYWDEGTTAAILEFKVEEPVPAAAPIKEKKKKLKVTDADLTPLAPEASTLPVLDKPVTLNIRTSFVKKGPAAPAKAGVGVFALNDEVGDDGGVDEEKAVLEDAKVAAAKRVAPMIASKKTANNISKWNQAQEVITSASAGPAPLPPSSNTTNVQVVAPKKVAQPASTDPSPPPETEFEFSDVVKLTCLLCARQFKTLEQLSRHNKESDLHKKNYKDATLRDIARKKAQAVKENAVASEVSSDAQQAKYRDRASERRIMHNQPDVPLPEGMEDKRKQRRFIEGPPPPPSPPPPPVKPGEDPNNVGNKLLKMMGWKEGTGLGIEGEGRVDPIQTALYASGAGLGASKGKEVGKYQDGYAGYVSMAKDAARERYDA</sequence>
<comment type="caution">
    <text evidence="1">The sequence shown here is derived from an EMBL/GenBank/DDBJ whole genome shotgun (WGS) entry which is preliminary data.</text>
</comment>
<name>A0ACB8QN30_9AGAM</name>
<reference evidence="1" key="1">
    <citation type="submission" date="2021-02" db="EMBL/GenBank/DDBJ databases">
        <authorList>
            <consortium name="DOE Joint Genome Institute"/>
            <person name="Ahrendt S."/>
            <person name="Looney B.P."/>
            <person name="Miyauchi S."/>
            <person name="Morin E."/>
            <person name="Drula E."/>
            <person name="Courty P.E."/>
            <person name="Chicoki N."/>
            <person name="Fauchery L."/>
            <person name="Kohler A."/>
            <person name="Kuo A."/>
            <person name="Labutti K."/>
            <person name="Pangilinan J."/>
            <person name="Lipzen A."/>
            <person name="Riley R."/>
            <person name="Andreopoulos W."/>
            <person name="He G."/>
            <person name="Johnson J."/>
            <person name="Barry K.W."/>
            <person name="Grigoriev I.V."/>
            <person name="Nagy L."/>
            <person name="Hibbett D."/>
            <person name="Henrissat B."/>
            <person name="Matheny P.B."/>
            <person name="Labbe J."/>
            <person name="Martin F."/>
        </authorList>
    </citation>
    <scope>NUCLEOTIDE SEQUENCE</scope>
    <source>
        <strain evidence="1">EC-137</strain>
    </source>
</reference>
<accession>A0ACB8QN30</accession>
<gene>
    <name evidence="1" type="ORF">K488DRAFT_85104</name>
</gene>